<proteinExistence type="predicted"/>
<keyword evidence="1" id="KW-0328">Glycosyltransferase</keyword>
<dbReference type="InterPro" id="IPR002201">
    <property type="entry name" value="Glyco_trans_9"/>
</dbReference>
<reference evidence="4" key="1">
    <citation type="submission" date="2023-07" db="EMBL/GenBank/DDBJ databases">
        <title>Chryseobacterium sp. strain PBS4-4 Genome sequencing and assembly.</title>
        <authorList>
            <person name="Jung Y."/>
        </authorList>
    </citation>
    <scope>NUCLEOTIDE SEQUENCE [LARGE SCALE GENOMIC DNA]</scope>
    <source>
        <strain evidence="4">PBS4-4</strain>
    </source>
</reference>
<organism evidence="3 4">
    <name type="scientific">Chryseobacterium edaphi</name>
    <dbReference type="NCBI Taxonomy" id="2976532"/>
    <lineage>
        <taxon>Bacteria</taxon>
        <taxon>Pseudomonadati</taxon>
        <taxon>Bacteroidota</taxon>
        <taxon>Flavobacteriia</taxon>
        <taxon>Flavobacteriales</taxon>
        <taxon>Weeksellaceae</taxon>
        <taxon>Chryseobacterium group</taxon>
        <taxon>Chryseobacterium</taxon>
    </lineage>
</organism>
<dbReference type="Pfam" id="PF01075">
    <property type="entry name" value="Glyco_transf_9"/>
    <property type="match status" value="1"/>
</dbReference>
<gene>
    <name evidence="3" type="ORF">NZ698_14150</name>
</gene>
<keyword evidence="4" id="KW-1185">Reference proteome</keyword>
<evidence type="ECO:0000256" key="1">
    <source>
        <dbReference type="ARBA" id="ARBA00022676"/>
    </source>
</evidence>
<dbReference type="PANTHER" id="PTHR30160:SF7">
    <property type="entry name" value="ADP-HEPTOSE--LPS HEPTOSYLTRANSFERASE 2"/>
    <property type="match status" value="1"/>
</dbReference>
<dbReference type="Proteomes" id="UP001208649">
    <property type="component" value="Unassembled WGS sequence"/>
</dbReference>
<dbReference type="RefSeq" id="WP_263003852.1">
    <property type="nucleotide sequence ID" value="NZ_JAOTEM010000003.1"/>
</dbReference>
<evidence type="ECO:0000313" key="4">
    <source>
        <dbReference type="Proteomes" id="UP001208649"/>
    </source>
</evidence>
<name>A0ABT2W8P8_9FLAO</name>
<evidence type="ECO:0008006" key="5">
    <source>
        <dbReference type="Google" id="ProtNLM"/>
    </source>
</evidence>
<dbReference type="CDD" id="cd03789">
    <property type="entry name" value="GT9_LPS_heptosyltransferase"/>
    <property type="match status" value="1"/>
</dbReference>
<protein>
    <recommendedName>
        <fullName evidence="5">Lipopolysaccharide heptosyltransferase family protein</fullName>
    </recommendedName>
</protein>
<dbReference type="PANTHER" id="PTHR30160">
    <property type="entry name" value="TETRAACYLDISACCHARIDE 4'-KINASE-RELATED"/>
    <property type="match status" value="1"/>
</dbReference>
<evidence type="ECO:0000313" key="3">
    <source>
        <dbReference type="EMBL" id="MCU7618338.1"/>
    </source>
</evidence>
<dbReference type="EMBL" id="JAOTEM010000003">
    <property type="protein sequence ID" value="MCU7618338.1"/>
    <property type="molecule type" value="Genomic_DNA"/>
</dbReference>
<evidence type="ECO:0000256" key="2">
    <source>
        <dbReference type="ARBA" id="ARBA00022679"/>
    </source>
</evidence>
<sequence>MKILIIQKKFMGDVLVTSTILPLLKKKYPKSEISFLLEEKHSQILIGNPYIDHFLFFSNDGTKTLSEIKQYKFDLVIDLYSKIETAIITFFSGAKTRIGFFKKYTQFFYNHPVKRSTKVKSKNTTFGIEHRLQMLEPLGIPFQEVFPKVYIQDDELKNAHQILSENRLSTTDNLIMISTFGSSEEKTYPIEYMAELLEYISGYKPNAKILCNYLPSQKELFENLYSQLSEGTKTSIIKNFDTKNLREFAAVTSLCKCLIGNEGGATNVSKSSSIPTFTIFSPHIRKSDWAWTSKPEVDKFLHINDFVKDSKSYSDFKPSFLKTDLEEFLDHTIV</sequence>
<dbReference type="SUPFAM" id="SSF53756">
    <property type="entry name" value="UDP-Glycosyltransferase/glycogen phosphorylase"/>
    <property type="match status" value="1"/>
</dbReference>
<dbReference type="Gene3D" id="3.40.50.2000">
    <property type="entry name" value="Glycogen Phosphorylase B"/>
    <property type="match status" value="2"/>
</dbReference>
<dbReference type="InterPro" id="IPR051199">
    <property type="entry name" value="LPS_LOS_Heptosyltrfase"/>
</dbReference>
<keyword evidence="2" id="KW-0808">Transferase</keyword>
<comment type="caution">
    <text evidence="3">The sequence shown here is derived from an EMBL/GenBank/DDBJ whole genome shotgun (WGS) entry which is preliminary data.</text>
</comment>
<accession>A0ABT2W8P8</accession>